<accession>A0A6M3MF79</accession>
<dbReference type="AlphaFoldDB" id="A0A6M3MF79"/>
<name>A0A6M3MF79_9ZZZZ</name>
<dbReference type="EMBL" id="MT143845">
    <property type="protein sequence ID" value="QJB03422.1"/>
    <property type="molecule type" value="Genomic_DNA"/>
</dbReference>
<proteinExistence type="predicted"/>
<reference evidence="1" key="1">
    <citation type="submission" date="2020-03" db="EMBL/GenBank/DDBJ databases">
        <title>The deep terrestrial virosphere.</title>
        <authorList>
            <person name="Holmfeldt K."/>
            <person name="Nilsson E."/>
            <person name="Simone D."/>
            <person name="Lopez-Fernandez M."/>
            <person name="Wu X."/>
            <person name="de Brujin I."/>
            <person name="Lundin D."/>
            <person name="Andersson A."/>
            <person name="Bertilsson S."/>
            <person name="Dopson M."/>
        </authorList>
    </citation>
    <scope>NUCLEOTIDE SEQUENCE</scope>
    <source>
        <strain evidence="1">MM171B00719</strain>
    </source>
</reference>
<sequence length="88" mass="9948">MCSIPESWTARGRCSFPGGKARLGHLFSILKTTISFISRVYAFLYMVDDRVCAKTCSRYPCSFTEGKEIYDTKKEAAGKLVCEGYSRR</sequence>
<gene>
    <name evidence="1" type="ORF">MM171B00719_0012</name>
</gene>
<organism evidence="1">
    <name type="scientific">viral metagenome</name>
    <dbReference type="NCBI Taxonomy" id="1070528"/>
    <lineage>
        <taxon>unclassified sequences</taxon>
        <taxon>metagenomes</taxon>
        <taxon>organismal metagenomes</taxon>
    </lineage>
</organism>
<protein>
    <submittedName>
        <fullName evidence="1">Uncharacterized protein</fullName>
    </submittedName>
</protein>
<evidence type="ECO:0000313" key="1">
    <source>
        <dbReference type="EMBL" id="QJB03422.1"/>
    </source>
</evidence>